<comment type="caution">
    <text evidence="2">The sequence shown here is derived from an EMBL/GenBank/DDBJ whole genome shotgun (WGS) entry which is preliminary data.</text>
</comment>
<dbReference type="Pfam" id="PF00106">
    <property type="entry name" value="adh_short"/>
    <property type="match status" value="1"/>
</dbReference>
<accession>A0A841R8Z8</accession>
<keyword evidence="3" id="KW-1185">Reference proteome</keyword>
<dbReference type="PANTHER" id="PTHR43157">
    <property type="entry name" value="PHOSPHATIDYLINOSITOL-GLYCAN BIOSYNTHESIS CLASS F PROTEIN-RELATED"/>
    <property type="match status" value="1"/>
</dbReference>
<keyword evidence="1" id="KW-0560">Oxidoreductase</keyword>
<gene>
    <name evidence="2" type="ORF">HNR50_001087</name>
</gene>
<dbReference type="RefSeq" id="WP_184744662.1">
    <property type="nucleotide sequence ID" value="NZ_JACHGJ010000002.1"/>
</dbReference>
<evidence type="ECO:0000313" key="3">
    <source>
        <dbReference type="Proteomes" id="UP000587760"/>
    </source>
</evidence>
<dbReference type="AlphaFoldDB" id="A0A841R8Z8"/>
<dbReference type="Proteomes" id="UP000587760">
    <property type="component" value="Unassembled WGS sequence"/>
</dbReference>
<evidence type="ECO:0000313" key="2">
    <source>
        <dbReference type="EMBL" id="MBB6479429.1"/>
    </source>
</evidence>
<dbReference type="PANTHER" id="PTHR43157:SF73">
    <property type="entry name" value="WW DOMAIN-CONTAINING OXIDOREDUCTASE-LIKE PROTEIN"/>
    <property type="match status" value="1"/>
</dbReference>
<dbReference type="InterPro" id="IPR036291">
    <property type="entry name" value="NAD(P)-bd_dom_sf"/>
</dbReference>
<reference evidence="2 3" key="1">
    <citation type="submission" date="2020-08" db="EMBL/GenBank/DDBJ databases">
        <title>Genomic Encyclopedia of Type Strains, Phase IV (KMG-IV): sequencing the most valuable type-strain genomes for metagenomic binning, comparative biology and taxonomic classification.</title>
        <authorList>
            <person name="Goeker M."/>
        </authorList>
    </citation>
    <scope>NUCLEOTIDE SEQUENCE [LARGE SCALE GENOMIC DNA]</scope>
    <source>
        <strain evidence="2 3">DSM 2461</strain>
    </source>
</reference>
<evidence type="ECO:0000256" key="1">
    <source>
        <dbReference type="ARBA" id="ARBA00023002"/>
    </source>
</evidence>
<proteinExistence type="predicted"/>
<protein>
    <submittedName>
        <fullName evidence="2">NAD(P)-dependent dehydrogenase (Short-subunit alcohol dehydrogenase family)</fullName>
    </submittedName>
</protein>
<dbReference type="PRINTS" id="PR00081">
    <property type="entry name" value="GDHRDH"/>
</dbReference>
<name>A0A841R8Z8_9SPIO</name>
<dbReference type="EMBL" id="JACHGJ010000002">
    <property type="protein sequence ID" value="MBB6479429.1"/>
    <property type="molecule type" value="Genomic_DNA"/>
</dbReference>
<organism evidence="2 3">
    <name type="scientific">Spirochaeta isovalerica</name>
    <dbReference type="NCBI Taxonomy" id="150"/>
    <lineage>
        <taxon>Bacteria</taxon>
        <taxon>Pseudomonadati</taxon>
        <taxon>Spirochaetota</taxon>
        <taxon>Spirochaetia</taxon>
        <taxon>Spirochaetales</taxon>
        <taxon>Spirochaetaceae</taxon>
        <taxon>Spirochaeta</taxon>
    </lineage>
</organism>
<dbReference type="SUPFAM" id="SSF51735">
    <property type="entry name" value="NAD(P)-binding Rossmann-fold domains"/>
    <property type="match status" value="1"/>
</dbReference>
<sequence length="338" mass="38007">MNEQSANVKKGILRYYGEYNVKDMIAMIRNNKKTPEICEKSFKGKFVIITGATSGIGYHTAHKYASMGAELLLINRNREKSEQLCKNLIDAYSIKCSYLLTDFSDLHQVTSLAEAIISLNRKVDVLIHNAGIYLNHKVLTDQGLETVFTVNHLSSFLLNDLLLPMFKKQKSGRIILVNSEGHRFAMWGLRTEDLNWKKRHYSGLGSYGSAKLAQLLTMLIFAEELKGTGVTINAMHPGAVKTESGKENDRFYKWYKEKIIERNFRSAGLSSEAIYYLGAAEEVAEANGKFFNLTTLEAPAPPALDRLAADEIFKISRELVSFARTSKKKAAEETIHHG</sequence>
<dbReference type="InterPro" id="IPR002347">
    <property type="entry name" value="SDR_fam"/>
</dbReference>
<dbReference type="GO" id="GO:0016491">
    <property type="term" value="F:oxidoreductase activity"/>
    <property type="evidence" value="ECO:0007669"/>
    <property type="project" value="UniProtKB-KW"/>
</dbReference>
<dbReference type="Gene3D" id="3.40.50.720">
    <property type="entry name" value="NAD(P)-binding Rossmann-like Domain"/>
    <property type="match status" value="1"/>
</dbReference>